<dbReference type="EMBL" id="NKUJ01000228">
    <property type="protein sequence ID" value="RMJ09794.1"/>
    <property type="molecule type" value="Genomic_DNA"/>
</dbReference>
<protein>
    <submittedName>
        <fullName evidence="1">Uncharacterized protein</fullName>
    </submittedName>
</protein>
<sequence>MAHFDLASLEDARRLLCGVESLDEEVRRRGQANFDSICPKDKYSDPYVVAVLIALAQQQRLFLDSRLQKPDPKGKKPEYIPDHQICAFYKSRSFLVHVFVTCRDEPGFHVYKAIIPIQLLDRLDDPGQFNHSARLIVNHDRINLGETSAVLEELSRVLGLPIDQPPPRNNR</sequence>
<organism evidence="1 2">
    <name type="scientific">Fusarium kuroshium</name>
    <dbReference type="NCBI Taxonomy" id="2010991"/>
    <lineage>
        <taxon>Eukaryota</taxon>
        <taxon>Fungi</taxon>
        <taxon>Dikarya</taxon>
        <taxon>Ascomycota</taxon>
        <taxon>Pezizomycotina</taxon>
        <taxon>Sordariomycetes</taxon>
        <taxon>Hypocreomycetidae</taxon>
        <taxon>Hypocreales</taxon>
        <taxon>Nectriaceae</taxon>
        <taxon>Fusarium</taxon>
        <taxon>Fusarium solani species complex</taxon>
    </lineage>
</organism>
<name>A0A3M2RWZ8_9HYPO</name>
<evidence type="ECO:0000313" key="1">
    <source>
        <dbReference type="EMBL" id="RMJ09794.1"/>
    </source>
</evidence>
<keyword evidence="2" id="KW-1185">Reference proteome</keyword>
<comment type="caution">
    <text evidence="1">The sequence shown here is derived from an EMBL/GenBank/DDBJ whole genome shotgun (WGS) entry which is preliminary data.</text>
</comment>
<dbReference type="AlphaFoldDB" id="A0A3M2RWZ8"/>
<dbReference type="OrthoDB" id="5343483at2759"/>
<reference evidence="1 2" key="1">
    <citation type="submission" date="2017-06" db="EMBL/GenBank/DDBJ databases">
        <title>Comparative genomic analysis of Ambrosia Fusariam Clade fungi.</title>
        <authorList>
            <person name="Stajich J.E."/>
            <person name="Carrillo J."/>
            <person name="Kijimoto T."/>
            <person name="Eskalen A."/>
            <person name="O'Donnell K."/>
            <person name="Kasson M."/>
        </authorList>
    </citation>
    <scope>NUCLEOTIDE SEQUENCE [LARGE SCALE GENOMIC DNA]</scope>
    <source>
        <strain evidence="1">UCR3666</strain>
    </source>
</reference>
<dbReference type="Proteomes" id="UP000277212">
    <property type="component" value="Unassembled WGS sequence"/>
</dbReference>
<gene>
    <name evidence="1" type="ORF">CDV36_010564</name>
</gene>
<proteinExistence type="predicted"/>
<accession>A0A3M2RWZ8</accession>
<evidence type="ECO:0000313" key="2">
    <source>
        <dbReference type="Proteomes" id="UP000277212"/>
    </source>
</evidence>